<dbReference type="Pfam" id="PF00891">
    <property type="entry name" value="Methyltransf_2"/>
    <property type="match status" value="1"/>
</dbReference>
<dbReference type="OrthoDB" id="9766840at2"/>
<dbReference type="SUPFAM" id="SSF46785">
    <property type="entry name" value="Winged helix' DNA-binding domain"/>
    <property type="match status" value="1"/>
</dbReference>
<keyword evidence="9" id="KW-1185">Reference proteome</keyword>
<dbReference type="InterPro" id="IPR001077">
    <property type="entry name" value="COMT_C"/>
</dbReference>
<proteinExistence type="predicted"/>
<dbReference type="InterPro" id="IPR012967">
    <property type="entry name" value="COMT_dimerisation"/>
</dbReference>
<accession>Q09AX9</accession>
<dbReference type="InterPro" id="IPR036388">
    <property type="entry name" value="WH-like_DNA-bd_sf"/>
</dbReference>
<dbReference type="KEGG" id="sur:STAUR_4619"/>
<dbReference type="InterPro" id="IPR029063">
    <property type="entry name" value="SAM-dependent_MTases_sf"/>
</dbReference>
<feature type="active site" description="Proton acceptor" evidence="4">
    <location>
        <position position="250"/>
    </location>
</feature>
<organism evidence="8 10">
    <name type="scientific">Stigmatella aurantiaca (strain DW4/3-1)</name>
    <dbReference type="NCBI Taxonomy" id="378806"/>
    <lineage>
        <taxon>Bacteria</taxon>
        <taxon>Pseudomonadati</taxon>
        <taxon>Myxococcota</taxon>
        <taxon>Myxococcia</taxon>
        <taxon>Myxococcales</taxon>
        <taxon>Cystobacterineae</taxon>
        <taxon>Archangiaceae</taxon>
        <taxon>Stigmatella</taxon>
    </lineage>
</organism>
<evidence type="ECO:0000256" key="1">
    <source>
        <dbReference type="ARBA" id="ARBA00022603"/>
    </source>
</evidence>
<dbReference type="STRING" id="378806.STAUR_4619"/>
<evidence type="ECO:0000256" key="3">
    <source>
        <dbReference type="ARBA" id="ARBA00022691"/>
    </source>
</evidence>
<dbReference type="eggNOG" id="COG2226">
    <property type="taxonomic scope" value="Bacteria"/>
</dbReference>
<dbReference type="InterPro" id="IPR036390">
    <property type="entry name" value="WH_DNA-bd_sf"/>
</dbReference>
<dbReference type="InterPro" id="IPR016461">
    <property type="entry name" value="COMT-like"/>
</dbReference>
<sequence>MTQAFDPSRIMQIGTGYWASKTLLTAVELGVFTQLGQGSLTGPELGKRMELHPRTIYDFFDSLVALGLLEREGDGPTGRYRNTPETKALLDRNSPDYMGGILEMFNSRLYRFWGDLSEALRTGEAQSEIKHTGKSMYTELFSDPERLEQFTRAMSGISRRNFVAFAEKFDLSRYRTLCDVGGSSAELSISVAQRHPHLACVSFDLPVLKPIAQRAIDRAGLTGRITPVGGDFLHEPLPKADVITMGMILHNWSLEKRKHLIRLAYEALPEDGAFVAIEHFIDDARRQNAFGLLMSLTMLIEFGDASDFTGADFRGWCSEAGFRRFETIALTDPGAAVVAYK</sequence>
<dbReference type="Pfam" id="PF08100">
    <property type="entry name" value="Dimerisation"/>
    <property type="match status" value="1"/>
</dbReference>
<evidence type="ECO:0000313" key="7">
    <source>
        <dbReference type="EMBL" id="ADO72399.1"/>
    </source>
</evidence>
<evidence type="ECO:0000259" key="6">
    <source>
        <dbReference type="Pfam" id="PF08100"/>
    </source>
</evidence>
<dbReference type="Proteomes" id="UP000001351">
    <property type="component" value="Chromosome"/>
</dbReference>
<keyword evidence="2 8" id="KW-0808">Transferase</keyword>
<dbReference type="EMBL" id="AAMD01000011">
    <property type="protein sequence ID" value="EAU68886.1"/>
    <property type="molecule type" value="Genomic_DNA"/>
</dbReference>
<reference evidence="8 10" key="1">
    <citation type="submission" date="2006-04" db="EMBL/GenBank/DDBJ databases">
        <authorList>
            <person name="Nierman W.C."/>
        </authorList>
    </citation>
    <scope>NUCLEOTIDE SEQUENCE [LARGE SCALE GENOMIC DNA]</scope>
    <source>
        <strain evidence="8 10">DW4/3-1</strain>
    </source>
</reference>
<dbReference type="RefSeq" id="WP_002611422.1">
    <property type="nucleotide sequence ID" value="NC_014623.1"/>
</dbReference>
<dbReference type="Gene3D" id="1.10.10.10">
    <property type="entry name" value="Winged helix-like DNA-binding domain superfamily/Winged helix DNA-binding domain"/>
    <property type="match status" value="1"/>
</dbReference>
<dbReference type="HOGENOM" id="CLU_005533_4_0_7"/>
<dbReference type="EMBL" id="CP002271">
    <property type="protein sequence ID" value="ADO72399.1"/>
    <property type="molecule type" value="Genomic_DNA"/>
</dbReference>
<protein>
    <submittedName>
        <fullName evidence="8">Tetracenomycin polyketide synthesis 8-O-methyl transferase TcmO</fullName>
        <ecNumber evidence="8">2.1.1.-</ecNumber>
    </submittedName>
</protein>
<gene>
    <name evidence="7" type="ordered locus">STAUR_4619</name>
    <name evidence="8" type="ORF">STIAU_6869</name>
</gene>
<feature type="domain" description="O-methyltransferase dimerisation" evidence="6">
    <location>
        <begin position="12"/>
        <end position="90"/>
    </location>
</feature>
<dbReference type="eggNOG" id="COG1846">
    <property type="taxonomic scope" value="Bacteria"/>
</dbReference>
<evidence type="ECO:0000313" key="9">
    <source>
        <dbReference type="Proteomes" id="UP000001351"/>
    </source>
</evidence>
<dbReference type="EC" id="2.1.1.-" evidence="8"/>
<dbReference type="SUPFAM" id="SSF53335">
    <property type="entry name" value="S-adenosyl-L-methionine-dependent methyltransferases"/>
    <property type="match status" value="1"/>
</dbReference>
<name>Q09AX9_STIAD</name>
<keyword evidence="3" id="KW-0949">S-adenosyl-L-methionine</keyword>
<dbReference type="PANTHER" id="PTHR43712">
    <property type="entry name" value="PUTATIVE (AFU_ORTHOLOGUE AFUA_4G14580)-RELATED"/>
    <property type="match status" value="1"/>
</dbReference>
<dbReference type="Gene3D" id="3.40.50.150">
    <property type="entry name" value="Vaccinia Virus protein VP39"/>
    <property type="match status" value="1"/>
</dbReference>
<dbReference type="AlphaFoldDB" id="Q09AX9"/>
<evidence type="ECO:0000259" key="5">
    <source>
        <dbReference type="Pfam" id="PF00891"/>
    </source>
</evidence>
<evidence type="ECO:0000313" key="8">
    <source>
        <dbReference type="EMBL" id="EAU68886.1"/>
    </source>
</evidence>
<reference evidence="7 9" key="2">
    <citation type="journal article" date="2011" name="Mol. Biol. Evol.">
        <title>Comparative genomic analysis of fruiting body formation in Myxococcales.</title>
        <authorList>
            <person name="Huntley S."/>
            <person name="Hamann N."/>
            <person name="Wegener-Feldbrugge S."/>
            <person name="Treuner-Lange A."/>
            <person name="Kube M."/>
            <person name="Reinhardt R."/>
            <person name="Klages S."/>
            <person name="Muller R."/>
            <person name="Ronning C.M."/>
            <person name="Nierman W.C."/>
            <person name="Sogaard-Andersen L."/>
        </authorList>
    </citation>
    <scope>NUCLEOTIDE SEQUENCE [LARGE SCALE GENOMIC DNA]</scope>
    <source>
        <strain evidence="7 9">DW4/3-1</strain>
    </source>
</reference>
<dbReference type="PATRIC" id="fig|378806.16.peg.8250"/>
<feature type="domain" description="O-methyltransferase C-terminal" evidence="5">
    <location>
        <begin position="113"/>
        <end position="323"/>
    </location>
</feature>
<keyword evidence="1 8" id="KW-0489">Methyltransferase</keyword>
<dbReference type="GO" id="GO:0008171">
    <property type="term" value="F:O-methyltransferase activity"/>
    <property type="evidence" value="ECO:0007669"/>
    <property type="project" value="InterPro"/>
</dbReference>
<dbReference type="PROSITE" id="PS51683">
    <property type="entry name" value="SAM_OMT_II"/>
    <property type="match status" value="1"/>
</dbReference>
<evidence type="ECO:0000256" key="2">
    <source>
        <dbReference type="ARBA" id="ARBA00022679"/>
    </source>
</evidence>
<evidence type="ECO:0000256" key="4">
    <source>
        <dbReference type="PIRSR" id="PIRSR005739-1"/>
    </source>
</evidence>
<evidence type="ECO:0000313" key="10">
    <source>
        <dbReference type="Proteomes" id="UP000032702"/>
    </source>
</evidence>
<dbReference type="PANTHER" id="PTHR43712:SF2">
    <property type="entry name" value="O-METHYLTRANSFERASE CICE"/>
    <property type="match status" value="1"/>
</dbReference>
<dbReference type="GO" id="GO:0046983">
    <property type="term" value="F:protein dimerization activity"/>
    <property type="evidence" value="ECO:0007669"/>
    <property type="project" value="InterPro"/>
</dbReference>
<dbReference type="Proteomes" id="UP000032702">
    <property type="component" value="Unassembled WGS sequence"/>
</dbReference>
<dbReference type="PIRSF" id="PIRSF005739">
    <property type="entry name" value="O-mtase"/>
    <property type="match status" value="1"/>
</dbReference>
<dbReference type="GO" id="GO:0032259">
    <property type="term" value="P:methylation"/>
    <property type="evidence" value="ECO:0007669"/>
    <property type="project" value="UniProtKB-KW"/>
</dbReference>